<name>B4D2F2_9BACT</name>
<dbReference type="PANTHER" id="PTHR13285:SF23">
    <property type="entry name" value="TEICHOIC ACID D-ALANYLTRANSFERASE"/>
    <property type="match status" value="1"/>
</dbReference>
<feature type="transmembrane region" description="Helical" evidence="1">
    <location>
        <begin position="61"/>
        <end position="79"/>
    </location>
</feature>
<dbReference type="GO" id="GO:0016746">
    <property type="term" value="F:acyltransferase activity"/>
    <property type="evidence" value="ECO:0007669"/>
    <property type="project" value="TreeGrafter"/>
</dbReference>
<keyword evidence="3" id="KW-1185">Reference proteome</keyword>
<evidence type="ECO:0000313" key="3">
    <source>
        <dbReference type="Proteomes" id="UP000005824"/>
    </source>
</evidence>
<reference evidence="2 3" key="1">
    <citation type="journal article" date="2011" name="J. Bacteriol.">
        <title>Genome sequence of Chthoniobacter flavus Ellin428, an aerobic heterotrophic soil bacterium.</title>
        <authorList>
            <person name="Kant R."/>
            <person name="van Passel M.W."/>
            <person name="Palva A."/>
            <person name="Lucas S."/>
            <person name="Lapidus A."/>
            <person name="Glavina Del Rio T."/>
            <person name="Dalin E."/>
            <person name="Tice H."/>
            <person name="Bruce D."/>
            <person name="Goodwin L."/>
            <person name="Pitluck S."/>
            <person name="Larimer F.W."/>
            <person name="Land M.L."/>
            <person name="Hauser L."/>
            <person name="Sangwan P."/>
            <person name="de Vos W.M."/>
            <person name="Janssen P.H."/>
            <person name="Smidt H."/>
        </authorList>
    </citation>
    <scope>NUCLEOTIDE SEQUENCE [LARGE SCALE GENOMIC DNA]</scope>
    <source>
        <strain evidence="2 3">Ellin428</strain>
    </source>
</reference>
<proteinExistence type="predicted"/>
<feature type="transmembrane region" description="Helical" evidence="1">
    <location>
        <begin position="128"/>
        <end position="149"/>
    </location>
</feature>
<dbReference type="InterPro" id="IPR051085">
    <property type="entry name" value="MB_O-acyltransferase"/>
</dbReference>
<gene>
    <name evidence="2" type="ORF">CfE428DRAFT_3077</name>
</gene>
<accession>B4D2F2</accession>
<dbReference type="RefSeq" id="WP_006980402.1">
    <property type="nucleotide sequence ID" value="NZ_ABVL01000008.1"/>
</dbReference>
<comment type="caution">
    <text evidence="2">The sequence shown here is derived from an EMBL/GenBank/DDBJ whole genome shotgun (WGS) entry which is preliminary data.</text>
</comment>
<dbReference type="EMBL" id="ABVL01000008">
    <property type="protein sequence ID" value="EDY19392.1"/>
    <property type="molecule type" value="Genomic_DNA"/>
</dbReference>
<dbReference type="PANTHER" id="PTHR13285">
    <property type="entry name" value="ACYLTRANSFERASE"/>
    <property type="match status" value="1"/>
</dbReference>
<feature type="transmembrane region" description="Helical" evidence="1">
    <location>
        <begin position="31"/>
        <end position="49"/>
    </location>
</feature>
<dbReference type="eggNOG" id="COG1696">
    <property type="taxonomic scope" value="Bacteria"/>
</dbReference>
<feature type="transmembrane region" description="Helical" evidence="1">
    <location>
        <begin position="6"/>
        <end position="24"/>
    </location>
</feature>
<keyword evidence="1" id="KW-1133">Transmembrane helix</keyword>
<evidence type="ECO:0000256" key="1">
    <source>
        <dbReference type="SAM" id="Phobius"/>
    </source>
</evidence>
<dbReference type="InParanoid" id="B4D2F2"/>
<keyword evidence="1" id="KW-0472">Membrane</keyword>
<feature type="transmembrane region" description="Helical" evidence="1">
    <location>
        <begin position="88"/>
        <end position="108"/>
    </location>
</feature>
<dbReference type="AlphaFoldDB" id="B4D2F2"/>
<sequence precursor="true">MLFNSFIFLFGFLPVALLLYFGIARFWGSQAANISLVAMSLVFYGYWAYAPFDGHGAPQRMFGYVWLLCASTTVNYLVGRSLQARPRLWLLAAGVAGNLAVLGYYKYAGFAIRTADHALHASLSIPQVILPLAISFYTFTQIAFIVDAYRGLAAEMSFPRYALFVSFFPHLIARANRAPQRDHAAIRPA</sequence>
<dbReference type="Proteomes" id="UP000005824">
    <property type="component" value="Unassembled WGS sequence"/>
</dbReference>
<dbReference type="STRING" id="497964.CfE428DRAFT_3077"/>
<keyword evidence="1" id="KW-0812">Transmembrane</keyword>
<organism evidence="2 3">
    <name type="scientific">Chthoniobacter flavus Ellin428</name>
    <dbReference type="NCBI Taxonomy" id="497964"/>
    <lineage>
        <taxon>Bacteria</taxon>
        <taxon>Pseudomonadati</taxon>
        <taxon>Verrucomicrobiota</taxon>
        <taxon>Spartobacteria</taxon>
        <taxon>Chthoniobacterales</taxon>
        <taxon>Chthoniobacteraceae</taxon>
        <taxon>Chthoniobacter</taxon>
    </lineage>
</organism>
<protein>
    <submittedName>
        <fullName evidence="2">Alginate O-acetylation protein</fullName>
    </submittedName>
</protein>
<evidence type="ECO:0000313" key="2">
    <source>
        <dbReference type="EMBL" id="EDY19392.1"/>
    </source>
</evidence>